<dbReference type="AlphaFoldDB" id="A0AAJ0BU90"/>
<evidence type="ECO:0000313" key="2">
    <source>
        <dbReference type="Proteomes" id="UP001244011"/>
    </source>
</evidence>
<organism evidence="1 2">
    <name type="scientific">Phialemonium atrogriseum</name>
    <dbReference type="NCBI Taxonomy" id="1093897"/>
    <lineage>
        <taxon>Eukaryota</taxon>
        <taxon>Fungi</taxon>
        <taxon>Dikarya</taxon>
        <taxon>Ascomycota</taxon>
        <taxon>Pezizomycotina</taxon>
        <taxon>Sordariomycetes</taxon>
        <taxon>Sordariomycetidae</taxon>
        <taxon>Cephalothecales</taxon>
        <taxon>Cephalothecaceae</taxon>
        <taxon>Phialemonium</taxon>
    </lineage>
</organism>
<reference evidence="1" key="1">
    <citation type="submission" date="2023-06" db="EMBL/GenBank/DDBJ databases">
        <title>Genome-scale phylogeny and comparative genomics of the fungal order Sordariales.</title>
        <authorList>
            <consortium name="Lawrence Berkeley National Laboratory"/>
            <person name="Hensen N."/>
            <person name="Bonometti L."/>
            <person name="Westerberg I."/>
            <person name="Brannstrom I.O."/>
            <person name="Guillou S."/>
            <person name="Cros-Aarteil S."/>
            <person name="Calhoun S."/>
            <person name="Haridas S."/>
            <person name="Kuo A."/>
            <person name="Mondo S."/>
            <person name="Pangilinan J."/>
            <person name="Riley R."/>
            <person name="Labutti K."/>
            <person name="Andreopoulos B."/>
            <person name="Lipzen A."/>
            <person name="Chen C."/>
            <person name="Yanf M."/>
            <person name="Daum C."/>
            <person name="Ng V."/>
            <person name="Clum A."/>
            <person name="Steindorff A."/>
            <person name="Ohm R."/>
            <person name="Martin F."/>
            <person name="Silar P."/>
            <person name="Natvig D."/>
            <person name="Lalanne C."/>
            <person name="Gautier V."/>
            <person name="Ament-Velasquez S.L."/>
            <person name="Kruys A."/>
            <person name="Hutchinson M.I."/>
            <person name="Powell A.J."/>
            <person name="Barry K."/>
            <person name="Miller A.N."/>
            <person name="Grigoriev I.V."/>
            <person name="Debuchy R."/>
            <person name="Gladieux P."/>
            <person name="Thoren M.H."/>
            <person name="Johannesson H."/>
        </authorList>
    </citation>
    <scope>NUCLEOTIDE SEQUENCE</scope>
    <source>
        <strain evidence="1">8032-3</strain>
    </source>
</reference>
<dbReference type="EMBL" id="MU839021">
    <property type="protein sequence ID" value="KAK1764326.1"/>
    <property type="molecule type" value="Genomic_DNA"/>
</dbReference>
<comment type="caution">
    <text evidence="1">The sequence shown here is derived from an EMBL/GenBank/DDBJ whole genome shotgun (WGS) entry which is preliminary data.</text>
</comment>
<gene>
    <name evidence="1" type="ORF">QBC33DRAFT_547782</name>
</gene>
<sequence length="211" mass="23163">MKSSRRFTSAKIILKFDDASNNVKNRPHVYAIAPAGTFAINKTTAKRDVHQAVNASLKGEFAGVGGELGYVWDTTKVKEVTHATSLVGVKRIFSDFGKDNGVIWNMEEDAGKGIPSFLRTAVLLRHRDDVPFRFTIDVETGVDWEGKLRRLLGLEKPDPVDPVELDDGTDLEELGIASLDPKTGEDLTNMRNMDIGKQADVVLATLLEVPA</sequence>
<dbReference type="RefSeq" id="XP_060280539.1">
    <property type="nucleotide sequence ID" value="XM_060428778.1"/>
</dbReference>
<protein>
    <submittedName>
        <fullName evidence="1">Uncharacterized protein</fullName>
    </submittedName>
</protein>
<accession>A0AAJ0BU90</accession>
<evidence type="ECO:0000313" key="1">
    <source>
        <dbReference type="EMBL" id="KAK1764326.1"/>
    </source>
</evidence>
<dbReference type="Proteomes" id="UP001244011">
    <property type="component" value="Unassembled WGS sequence"/>
</dbReference>
<keyword evidence="2" id="KW-1185">Reference proteome</keyword>
<proteinExistence type="predicted"/>
<name>A0AAJ0BU90_9PEZI</name>
<dbReference type="GeneID" id="85311965"/>